<gene>
    <name evidence="3" type="ORF">H8702_04165</name>
</gene>
<evidence type="ECO:0000313" key="3">
    <source>
        <dbReference type="EMBL" id="MBC8610321.1"/>
    </source>
</evidence>
<evidence type="ECO:0000313" key="4">
    <source>
        <dbReference type="Proteomes" id="UP000632659"/>
    </source>
</evidence>
<feature type="transmembrane region" description="Helical" evidence="2">
    <location>
        <begin position="312"/>
        <end position="334"/>
    </location>
</feature>
<protein>
    <submittedName>
        <fullName evidence="3">DUF2628 domain-containing protein</fullName>
    </submittedName>
</protein>
<dbReference type="AlphaFoldDB" id="A0A8J6PD67"/>
<reference evidence="3" key="1">
    <citation type="submission" date="2020-08" db="EMBL/GenBank/DDBJ databases">
        <title>Genome public.</title>
        <authorList>
            <person name="Liu C."/>
            <person name="Sun Q."/>
        </authorList>
    </citation>
    <scope>NUCLEOTIDE SEQUENCE</scope>
    <source>
        <strain evidence="3">NSJ-15</strain>
    </source>
</reference>
<accession>A0A8J6PD67</accession>
<dbReference type="EMBL" id="JACRTL010000001">
    <property type="protein sequence ID" value="MBC8610321.1"/>
    <property type="molecule type" value="Genomic_DNA"/>
</dbReference>
<evidence type="ECO:0000256" key="1">
    <source>
        <dbReference type="SAM" id="MobiDB-lite"/>
    </source>
</evidence>
<comment type="caution">
    <text evidence="3">The sequence shown here is derived from an EMBL/GenBank/DDBJ whole genome shotgun (WGS) entry which is preliminary data.</text>
</comment>
<dbReference type="Proteomes" id="UP000632659">
    <property type="component" value="Unassembled WGS sequence"/>
</dbReference>
<feature type="region of interest" description="Disordered" evidence="1">
    <location>
        <begin position="98"/>
        <end position="125"/>
    </location>
</feature>
<keyword evidence="4" id="KW-1185">Reference proteome</keyword>
<dbReference type="Pfam" id="PF14446">
    <property type="entry name" value="Prok-RING_1"/>
    <property type="match status" value="1"/>
</dbReference>
<feature type="transmembrane region" description="Helical" evidence="2">
    <location>
        <begin position="187"/>
        <end position="205"/>
    </location>
</feature>
<dbReference type="InterPro" id="IPR039522">
    <property type="entry name" value="RING_finger_1_prok"/>
</dbReference>
<proteinExistence type="predicted"/>
<evidence type="ECO:0000256" key="2">
    <source>
        <dbReference type="SAM" id="Phobius"/>
    </source>
</evidence>
<keyword evidence="2" id="KW-1133">Transmembrane helix</keyword>
<name>A0A8J6PD67_9FIRM</name>
<feature type="transmembrane region" description="Helical" evidence="2">
    <location>
        <begin position="212"/>
        <end position="231"/>
    </location>
</feature>
<dbReference type="CDD" id="cd16448">
    <property type="entry name" value="RING-H2"/>
    <property type="match status" value="1"/>
</dbReference>
<dbReference type="RefSeq" id="WP_178085658.1">
    <property type="nucleotide sequence ID" value="NZ_JACRTL010000001.1"/>
</dbReference>
<feature type="transmembrane region" description="Helical" evidence="2">
    <location>
        <begin position="251"/>
        <end position="277"/>
    </location>
</feature>
<sequence length="336" mass="37606">MGKYQDVDCPICHKPIENGEPVAVCPECGAPYHKHCIEQTKQCVHQDLHALGKNWEPPKKAQANYVKDEPNRCSRCGALNPAQGLFCEVCGNPLRTTQQPNPNDPARDPKNHYHGNAGVNIGPENPAGRGMQTPPPMMEYNPFTTPFGGVNPDEKIDDVPVRDVAIFVGQNTPYFIPKFKQMSDKTGGMFFNFAAMFFHGFYFLYRKMYLWGILFLIVMFALSTPSLLMYIDTIRKVLDPNAAAWFNSDQLIVLGNTLSMVSVVVRFVCGILANRLYKNYTMQKIKKIQEEYPDHDAYVAALTKQGSISSKLIVVCVIGYFVLVGASSFLLVMFGL</sequence>
<keyword evidence="2" id="KW-0472">Membrane</keyword>
<organism evidence="3 4">
    <name type="scientific">Massiliimalia timonensis</name>
    <dbReference type="NCBI Taxonomy" id="1987501"/>
    <lineage>
        <taxon>Bacteria</taxon>
        <taxon>Bacillati</taxon>
        <taxon>Bacillota</taxon>
        <taxon>Clostridia</taxon>
        <taxon>Eubacteriales</taxon>
        <taxon>Oscillospiraceae</taxon>
        <taxon>Massiliimalia</taxon>
    </lineage>
</organism>
<keyword evidence="2" id="KW-0812">Transmembrane</keyword>